<dbReference type="Gene3D" id="3.30.565.10">
    <property type="entry name" value="Histidine kinase-like ATPase, C-terminal domain"/>
    <property type="match status" value="1"/>
</dbReference>
<dbReference type="SUPFAM" id="SSF55874">
    <property type="entry name" value="ATPase domain of HSP90 chaperone/DNA topoisomerase II/histidine kinase"/>
    <property type="match status" value="1"/>
</dbReference>
<name>A0A9D1WS92_9FIRM</name>
<evidence type="ECO:0000256" key="2">
    <source>
        <dbReference type="SAM" id="Phobius"/>
    </source>
</evidence>
<feature type="region of interest" description="Disordered" evidence="1">
    <location>
        <begin position="440"/>
        <end position="469"/>
    </location>
</feature>
<dbReference type="PANTHER" id="PTHR40448">
    <property type="entry name" value="TWO-COMPONENT SENSOR HISTIDINE KINASE"/>
    <property type="match status" value="1"/>
</dbReference>
<evidence type="ECO:0000313" key="4">
    <source>
        <dbReference type="EMBL" id="HIX65090.1"/>
    </source>
</evidence>
<keyword evidence="2" id="KW-0472">Membrane</keyword>
<keyword evidence="2" id="KW-1133">Transmembrane helix</keyword>
<keyword evidence="4" id="KW-0067">ATP-binding</keyword>
<feature type="transmembrane region" description="Helical" evidence="2">
    <location>
        <begin position="126"/>
        <end position="144"/>
    </location>
</feature>
<dbReference type="Pfam" id="PF14501">
    <property type="entry name" value="HATPase_c_5"/>
    <property type="match status" value="1"/>
</dbReference>
<dbReference type="Proteomes" id="UP000886800">
    <property type="component" value="Unassembled WGS sequence"/>
</dbReference>
<feature type="domain" description="Sensor histidine kinase NatK-like C-terminal" evidence="3">
    <location>
        <begin position="337"/>
        <end position="427"/>
    </location>
</feature>
<reference evidence="4" key="1">
    <citation type="journal article" date="2021" name="PeerJ">
        <title>Extensive microbial diversity within the chicken gut microbiome revealed by metagenomics and culture.</title>
        <authorList>
            <person name="Gilroy R."/>
            <person name="Ravi A."/>
            <person name="Getino M."/>
            <person name="Pursley I."/>
            <person name="Horton D.L."/>
            <person name="Alikhan N.F."/>
            <person name="Baker D."/>
            <person name="Gharbi K."/>
            <person name="Hall N."/>
            <person name="Watson M."/>
            <person name="Adriaenssens E.M."/>
            <person name="Foster-Nyarko E."/>
            <person name="Jarju S."/>
            <person name="Secka A."/>
            <person name="Antonio M."/>
            <person name="Oren A."/>
            <person name="Chaudhuri R.R."/>
            <person name="La Ragione R."/>
            <person name="Hildebrand F."/>
            <person name="Pallen M.J."/>
        </authorList>
    </citation>
    <scope>NUCLEOTIDE SEQUENCE</scope>
    <source>
        <strain evidence="4">CHK188-5543</strain>
    </source>
</reference>
<accession>A0A9D1WS92</accession>
<dbReference type="CDD" id="cd16935">
    <property type="entry name" value="HATPase_AgrC-ComD-like"/>
    <property type="match status" value="1"/>
</dbReference>
<proteinExistence type="predicted"/>
<feature type="transmembrane region" description="Helical" evidence="2">
    <location>
        <begin position="91"/>
        <end position="114"/>
    </location>
</feature>
<feature type="transmembrane region" description="Helical" evidence="2">
    <location>
        <begin position="6"/>
        <end position="25"/>
    </location>
</feature>
<feature type="transmembrane region" description="Helical" evidence="2">
    <location>
        <begin position="37"/>
        <end position="55"/>
    </location>
</feature>
<evidence type="ECO:0000313" key="5">
    <source>
        <dbReference type="Proteomes" id="UP000886800"/>
    </source>
</evidence>
<keyword evidence="4" id="KW-0547">Nucleotide-binding</keyword>
<dbReference type="PANTHER" id="PTHR40448:SF1">
    <property type="entry name" value="TWO-COMPONENT SENSOR HISTIDINE KINASE"/>
    <property type="match status" value="1"/>
</dbReference>
<comment type="caution">
    <text evidence="4">The sequence shown here is derived from an EMBL/GenBank/DDBJ whole genome shotgun (WGS) entry which is preliminary data.</text>
</comment>
<keyword evidence="2" id="KW-0812">Transmembrane</keyword>
<feature type="transmembrane region" description="Helical" evidence="2">
    <location>
        <begin position="61"/>
        <end position="79"/>
    </location>
</feature>
<dbReference type="GO" id="GO:0042802">
    <property type="term" value="F:identical protein binding"/>
    <property type="evidence" value="ECO:0007669"/>
    <property type="project" value="TreeGrafter"/>
</dbReference>
<gene>
    <name evidence="4" type="ORF">H9736_02455</name>
</gene>
<sequence length="469" mass="51886">MHDGCAAALLAVCGGGFSLQFFRLVRALFPVERLRRGWYWAAAGCAVGGILALFWFQLPLYLCYTALFGLFVGLTALLAPGQTLGRLITGALAPFLFLCVHGVLIPLLALLRGVGMDRFVEARPGHLVAAALACLCGALLLRLQRRLAGRERMQLLFHCRRQRRMVSGALLVLYFYLVVESWVYYYPFPTAWTPTFHLFTSLVALVTYFLLLWYAVDVSAYIEQELKTRQVEKQLQRQVVHYRQYTQAVRTLRAFKHDCRGMVAAAQRLLADGRLQEAQRLLGQMGQALEAAPREVTFCNHVVVDAILRECAARCGEEGIDFSASVGLPQRVGMDDLELCRIFGNLVENAREACERQPAGQHRWITVHSSVSGDWVTVEVANTYAGQVKLSGGLPLSGKPGGAEHGLGLLSVRTLVESRGGFLRIDLSRPGVFRARLHLSAPGAGEPQNGENGLEQKRDDLEHFPPNAP</sequence>
<dbReference type="InterPro" id="IPR032834">
    <property type="entry name" value="NatK-like_C"/>
</dbReference>
<evidence type="ECO:0000259" key="3">
    <source>
        <dbReference type="Pfam" id="PF14501"/>
    </source>
</evidence>
<feature type="transmembrane region" description="Helical" evidence="2">
    <location>
        <begin position="165"/>
        <end position="184"/>
    </location>
</feature>
<dbReference type="EMBL" id="DXES01000051">
    <property type="protein sequence ID" value="HIX65090.1"/>
    <property type="molecule type" value="Genomic_DNA"/>
</dbReference>
<organism evidence="4 5">
    <name type="scientific">Candidatus Anaerotruncus excrementipullorum</name>
    <dbReference type="NCBI Taxonomy" id="2838465"/>
    <lineage>
        <taxon>Bacteria</taxon>
        <taxon>Bacillati</taxon>
        <taxon>Bacillota</taxon>
        <taxon>Clostridia</taxon>
        <taxon>Eubacteriales</taxon>
        <taxon>Oscillospiraceae</taxon>
        <taxon>Anaerotruncus</taxon>
    </lineage>
</organism>
<dbReference type="InterPro" id="IPR036890">
    <property type="entry name" value="HATPase_C_sf"/>
</dbReference>
<evidence type="ECO:0000256" key="1">
    <source>
        <dbReference type="SAM" id="MobiDB-lite"/>
    </source>
</evidence>
<dbReference type="GO" id="GO:0005524">
    <property type="term" value="F:ATP binding"/>
    <property type="evidence" value="ECO:0007669"/>
    <property type="project" value="UniProtKB-KW"/>
</dbReference>
<feature type="transmembrane region" description="Helical" evidence="2">
    <location>
        <begin position="196"/>
        <end position="216"/>
    </location>
</feature>
<feature type="compositionally biased region" description="Basic and acidic residues" evidence="1">
    <location>
        <begin position="454"/>
        <end position="463"/>
    </location>
</feature>
<reference evidence="4" key="2">
    <citation type="submission" date="2021-04" db="EMBL/GenBank/DDBJ databases">
        <authorList>
            <person name="Gilroy R."/>
        </authorList>
    </citation>
    <scope>NUCLEOTIDE SEQUENCE</scope>
    <source>
        <strain evidence="4">CHK188-5543</strain>
    </source>
</reference>
<dbReference type="AlphaFoldDB" id="A0A9D1WS92"/>
<protein>
    <submittedName>
        <fullName evidence="4">ATP-binding protein</fullName>
    </submittedName>
</protein>